<protein>
    <submittedName>
        <fullName evidence="3">Transmembrane protein 272</fullName>
    </submittedName>
</protein>
<feature type="transmembrane region" description="Helical" evidence="2">
    <location>
        <begin position="151"/>
        <end position="167"/>
    </location>
</feature>
<feature type="transmembrane region" description="Helical" evidence="2">
    <location>
        <begin position="118"/>
        <end position="139"/>
    </location>
</feature>
<dbReference type="PANTHER" id="PTHR33444:SF2">
    <property type="entry name" value="MARVEL DOMAIN-CONTAINING PROTEIN"/>
    <property type="match status" value="1"/>
</dbReference>
<evidence type="ECO:0000313" key="3">
    <source>
        <dbReference type="EMBL" id="KAK3927514.1"/>
    </source>
</evidence>
<feature type="compositionally biased region" description="Low complexity" evidence="1">
    <location>
        <begin position="30"/>
        <end position="47"/>
    </location>
</feature>
<reference evidence="3" key="2">
    <citation type="journal article" date="2023" name="BMC Genomics">
        <title>Pest status, molecular evolution, and epigenetic factors derived from the genome assembly of Frankliniella fusca, a thysanopteran phytovirus vector.</title>
        <authorList>
            <person name="Catto M.A."/>
            <person name="Labadie P.E."/>
            <person name="Jacobson A.L."/>
            <person name="Kennedy G.G."/>
            <person name="Srinivasan R."/>
            <person name="Hunt B.G."/>
        </authorList>
    </citation>
    <scope>NUCLEOTIDE SEQUENCE</scope>
    <source>
        <strain evidence="3">PL_HMW_Pooled</strain>
    </source>
</reference>
<evidence type="ECO:0000313" key="4">
    <source>
        <dbReference type="Proteomes" id="UP001219518"/>
    </source>
</evidence>
<organism evidence="3 4">
    <name type="scientific">Frankliniella fusca</name>
    <dbReference type="NCBI Taxonomy" id="407009"/>
    <lineage>
        <taxon>Eukaryota</taxon>
        <taxon>Metazoa</taxon>
        <taxon>Ecdysozoa</taxon>
        <taxon>Arthropoda</taxon>
        <taxon>Hexapoda</taxon>
        <taxon>Insecta</taxon>
        <taxon>Pterygota</taxon>
        <taxon>Neoptera</taxon>
        <taxon>Paraneoptera</taxon>
        <taxon>Thysanoptera</taxon>
        <taxon>Terebrantia</taxon>
        <taxon>Thripoidea</taxon>
        <taxon>Thripidae</taxon>
        <taxon>Frankliniella</taxon>
    </lineage>
</organism>
<dbReference type="EMBL" id="JAHWGI010001289">
    <property type="protein sequence ID" value="KAK3927514.1"/>
    <property type="molecule type" value="Genomic_DNA"/>
</dbReference>
<feature type="transmembrane region" description="Helical" evidence="2">
    <location>
        <begin position="188"/>
        <end position="211"/>
    </location>
</feature>
<keyword evidence="2" id="KW-0472">Membrane</keyword>
<feature type="transmembrane region" description="Helical" evidence="2">
    <location>
        <begin position="231"/>
        <end position="264"/>
    </location>
</feature>
<proteinExistence type="predicted"/>
<dbReference type="PANTHER" id="PTHR33444">
    <property type="entry name" value="SI:DKEY-19B23.12-RELATED"/>
    <property type="match status" value="1"/>
</dbReference>
<sequence length="294" mass="32807">MSGSPPPYRRVHSSKLGKAPEPERRVGKITSTSSSVTVRSSTVETGTGEFKTALLTPTADQQDGKNGSHAPSEATIAVEETETEVEKTVEGGVKTRKLSQIKKRVSQEFEESTTAKKWLIWIGHLLGASVPYVAILMGAVYRDECPANRNIPLHLIVSGVVTALLHLSTSIDMHRKLSYLRENQKPAIFSLLALFLFIWMILGCVWTFGIYTPEYDYGQFYPYTAGYCHKALYWFAFVFNVVSLVSFLMGWLLCCCVCSILCHTSILTCLCVKKCKEYQREAEEEEEAATPVQV</sequence>
<keyword evidence="2 3" id="KW-0812">Transmembrane</keyword>
<dbReference type="Proteomes" id="UP001219518">
    <property type="component" value="Unassembled WGS sequence"/>
</dbReference>
<evidence type="ECO:0000256" key="2">
    <source>
        <dbReference type="SAM" id="Phobius"/>
    </source>
</evidence>
<evidence type="ECO:0000256" key="1">
    <source>
        <dbReference type="SAM" id="MobiDB-lite"/>
    </source>
</evidence>
<keyword evidence="2" id="KW-1133">Transmembrane helix</keyword>
<reference evidence="3" key="1">
    <citation type="submission" date="2021-07" db="EMBL/GenBank/DDBJ databases">
        <authorList>
            <person name="Catto M.A."/>
            <person name="Jacobson A."/>
            <person name="Kennedy G."/>
            <person name="Labadie P."/>
            <person name="Hunt B.G."/>
            <person name="Srinivasan R."/>
        </authorList>
    </citation>
    <scope>NUCLEOTIDE SEQUENCE</scope>
    <source>
        <strain evidence="3">PL_HMW_Pooled</strain>
        <tissue evidence="3">Head</tissue>
    </source>
</reference>
<name>A0AAE1LQT8_9NEOP</name>
<dbReference type="InterPro" id="IPR040350">
    <property type="entry name" value="TMEM272"/>
</dbReference>
<feature type="region of interest" description="Disordered" evidence="1">
    <location>
        <begin position="1"/>
        <end position="76"/>
    </location>
</feature>
<dbReference type="AlphaFoldDB" id="A0AAE1LQT8"/>
<keyword evidence="4" id="KW-1185">Reference proteome</keyword>
<gene>
    <name evidence="3" type="ORF">KUF71_015799</name>
</gene>
<comment type="caution">
    <text evidence="3">The sequence shown here is derived from an EMBL/GenBank/DDBJ whole genome shotgun (WGS) entry which is preliminary data.</text>
</comment>
<accession>A0AAE1LQT8</accession>